<dbReference type="EMBL" id="CP087977">
    <property type="protein sequence ID" value="UUZ45523.1"/>
    <property type="molecule type" value="Genomic_DNA"/>
</dbReference>
<accession>A0AC61U6B9</accession>
<proteinExistence type="predicted"/>
<evidence type="ECO:0000313" key="2">
    <source>
        <dbReference type="Proteomes" id="UP001059663"/>
    </source>
</evidence>
<organism evidence="1 2">
    <name type="scientific">Janibacter limosus</name>
    <dbReference type="NCBI Taxonomy" id="53458"/>
    <lineage>
        <taxon>Bacteria</taxon>
        <taxon>Bacillati</taxon>
        <taxon>Actinomycetota</taxon>
        <taxon>Actinomycetes</taxon>
        <taxon>Micrococcales</taxon>
        <taxon>Intrasporangiaceae</taxon>
        <taxon>Janibacter</taxon>
    </lineage>
</organism>
<protein>
    <submittedName>
        <fullName evidence="1">ABC transporter substrate-binding protein</fullName>
    </submittedName>
</protein>
<dbReference type="Proteomes" id="UP001059663">
    <property type="component" value="Chromosome"/>
</dbReference>
<evidence type="ECO:0000313" key="1">
    <source>
        <dbReference type="EMBL" id="UUZ45523.1"/>
    </source>
</evidence>
<reference evidence="1" key="1">
    <citation type="submission" date="2021-11" db="EMBL/GenBank/DDBJ databases">
        <title>Study of the species diversity of bacterial strains isolated from a unique natural object - Shulgan-Tash cave (Bashkiria).</title>
        <authorList>
            <person name="Sazanova A.L."/>
            <person name="Chirak E.R."/>
            <person name="Safronova V.I."/>
        </authorList>
    </citation>
    <scope>NUCLEOTIDE SEQUENCE</scope>
    <source>
        <strain evidence="1">P1</strain>
    </source>
</reference>
<gene>
    <name evidence="1" type="ORF">LP422_05285</name>
</gene>
<name>A0AC61U6B9_9MICO</name>
<sequence>MTLALTACGGSALSGGGGDGGSGDDSKVKIALLVPQSGVYAPLGKDMEAGFRLYLDQNDNKLGGKDVELTVVDEGAGPEDGVPAGTKLARDESVDAVVGIVNSAVAPGLTDSFTEAKKPLIITNAGANDITGKSSSPYVWRTSFANGEVGEAIGGHVAKEVGDGKVYLVGPDYAAGDEFLAGFKKSFVAAGGQIAGTQMTPFGKTTNFQPYLQKARNAKPKAVFAFYAGAEAVTFVKQYDQLGLREDIPFYATGFLTEGGALTAQGKSAEGIFTSLHYSSELDNPTNATFVKEYTAANEVPPTVYSMQTYDAGAVPDKALTKGTGGDQIVEGLKATGEVDSPRGPWSFSDKQGPDQTYYLRKVEKKGDALDQCHRGRAHQALFLTRPHPQLGDPRDRTDGQLHHRQRGDDDRRARHRRPALRHRPGTVPRLRRHGRAQPRPRRDLPPGRLRRRRPAGRGTKMTLLAFGGAVLLAAVIGGFSGWGLSAMVRPVAHRGHLDRALLTLGIALVVSDLIAMKFGNDVRSIPAPAGLDGSATIFGQSYPVYRLVVIVVGGLLAIGALYVIERTRVGSLVLRLGRRPPDGLRPGGRHQATGDRCLRRRRGPGRRRRRHRGPDPLGLPGPGQPGAAPGPGGRRHRWPRVRQRRPRRRPRSSARSRPSGSRSCRTTRPSSSSGRWARSCSCDPGVCSARRRRRHEAQALVRSRGPVRPAAGGRPADLPRGHRQHPQPRPRARAAGREPRPARRGLGHALARARRPLRRGRLCRSVGRPRHHLLRPRAAARRGRRRRTLRPAHRGAHGPHQGHLLPHAHPGHRRAGPRAGPALGGPDRRYQRPLRHPVADVGPRWRARDPRRGPVLVDPADLPHRLRHRVVDLEVDLGSLPSRAA</sequence>